<name>A0ABV6SFZ6_AZOPA</name>
<evidence type="ECO:0000259" key="1">
    <source>
        <dbReference type="Pfam" id="PF14301"/>
    </source>
</evidence>
<dbReference type="Proteomes" id="UP001589891">
    <property type="component" value="Unassembled WGS sequence"/>
</dbReference>
<reference evidence="2 3" key="1">
    <citation type="submission" date="2024-09" db="EMBL/GenBank/DDBJ databases">
        <authorList>
            <person name="Sun Q."/>
            <person name="Mori K."/>
        </authorList>
    </citation>
    <scope>NUCLEOTIDE SEQUENCE [LARGE SCALE GENOMIC DNA]</scope>
    <source>
        <strain evidence="2 3">NCAIM B.01794</strain>
    </source>
</reference>
<accession>A0ABV6SFZ6</accession>
<dbReference type="EMBL" id="JBHLSS010000010">
    <property type="protein sequence ID" value="MFC0708440.1"/>
    <property type="molecule type" value="Genomic_DNA"/>
</dbReference>
<organism evidence="2 3">
    <name type="scientific">Azorhizophilus paspali</name>
    <name type="common">Azotobacter paspali</name>
    <dbReference type="NCBI Taxonomy" id="69963"/>
    <lineage>
        <taxon>Bacteria</taxon>
        <taxon>Pseudomonadati</taxon>
        <taxon>Pseudomonadota</taxon>
        <taxon>Gammaproteobacteria</taxon>
        <taxon>Pseudomonadales</taxon>
        <taxon>Pseudomonadaceae</taxon>
        <taxon>Azorhizophilus</taxon>
    </lineage>
</organism>
<dbReference type="InterPro" id="IPR025484">
    <property type="entry name" value="DUF4376"/>
</dbReference>
<comment type="caution">
    <text evidence="2">The sequence shown here is derived from an EMBL/GenBank/DDBJ whole genome shotgun (WGS) entry which is preliminary data.</text>
</comment>
<protein>
    <submittedName>
        <fullName evidence="2">DUF4376 domain-containing protein</fullName>
    </submittedName>
</protein>
<gene>
    <name evidence="2" type="ORF">ACFFGX_02085</name>
</gene>
<evidence type="ECO:0000313" key="3">
    <source>
        <dbReference type="Proteomes" id="UP001589891"/>
    </source>
</evidence>
<proteinExistence type="predicted"/>
<feature type="domain" description="DUF4376" evidence="1">
    <location>
        <begin position="64"/>
        <end position="157"/>
    </location>
</feature>
<evidence type="ECO:0000313" key="2">
    <source>
        <dbReference type="EMBL" id="MFC0708440.1"/>
    </source>
</evidence>
<dbReference type="Pfam" id="PF14301">
    <property type="entry name" value="DUF4376"/>
    <property type="match status" value="1"/>
</dbReference>
<sequence length="166" mass="17671">MPVYAQLDNNAVVVSVSQLHSAVHDPALIEIDTYDQGLLGMHYVDGQFVAPPEPEPEPAPDWPALIATRRYEAETAGTTVDGLPIDTGRDSQALITGAALRATLDSDYTCRWKTVTGFVALTAGQIIGVASAVRAHVQACFDREADLLAALEAGTFDPALLEQGRP</sequence>
<dbReference type="RefSeq" id="WP_376942417.1">
    <property type="nucleotide sequence ID" value="NZ_CP171449.1"/>
</dbReference>
<keyword evidence="3" id="KW-1185">Reference proteome</keyword>